<evidence type="ECO:0000256" key="2">
    <source>
        <dbReference type="ARBA" id="ARBA00004236"/>
    </source>
</evidence>
<dbReference type="PANTHER" id="PTHR45436">
    <property type="entry name" value="SENSOR HISTIDINE KINASE YKOH"/>
    <property type="match status" value="1"/>
</dbReference>
<dbReference type="Pfam" id="PF00512">
    <property type="entry name" value="HisKA"/>
    <property type="match status" value="1"/>
</dbReference>
<evidence type="ECO:0000256" key="9">
    <source>
        <dbReference type="ARBA" id="ARBA00023012"/>
    </source>
</evidence>
<evidence type="ECO:0000259" key="12">
    <source>
        <dbReference type="PROSITE" id="PS50109"/>
    </source>
</evidence>
<evidence type="ECO:0000256" key="3">
    <source>
        <dbReference type="ARBA" id="ARBA00012438"/>
    </source>
</evidence>
<dbReference type="SUPFAM" id="SSF47384">
    <property type="entry name" value="Homodimeric domain of signal transducing histidine kinase"/>
    <property type="match status" value="1"/>
</dbReference>
<dbReference type="InterPro" id="IPR036890">
    <property type="entry name" value="HATPase_C_sf"/>
</dbReference>
<keyword evidence="7" id="KW-0418">Kinase</keyword>
<dbReference type="AlphaFoldDB" id="A0A6L7F3M3"/>
<protein>
    <recommendedName>
        <fullName evidence="3">histidine kinase</fullName>
        <ecNumber evidence="3">2.7.13.3</ecNumber>
    </recommendedName>
</protein>
<evidence type="ECO:0000256" key="8">
    <source>
        <dbReference type="ARBA" id="ARBA00022989"/>
    </source>
</evidence>
<name>A0A6L7F3M3_9ACTN</name>
<proteinExistence type="predicted"/>
<dbReference type="PANTHER" id="PTHR45436:SF5">
    <property type="entry name" value="SENSOR HISTIDINE KINASE TRCS"/>
    <property type="match status" value="1"/>
</dbReference>
<dbReference type="SMART" id="SM00387">
    <property type="entry name" value="HATPase_c"/>
    <property type="match status" value="1"/>
</dbReference>
<evidence type="ECO:0000256" key="10">
    <source>
        <dbReference type="ARBA" id="ARBA00023136"/>
    </source>
</evidence>
<dbReference type="EC" id="2.7.13.3" evidence="3"/>
<evidence type="ECO:0000256" key="11">
    <source>
        <dbReference type="SAM" id="Phobius"/>
    </source>
</evidence>
<dbReference type="InterPro" id="IPR005467">
    <property type="entry name" value="His_kinase_dom"/>
</dbReference>
<dbReference type="InterPro" id="IPR003594">
    <property type="entry name" value="HATPase_dom"/>
</dbReference>
<dbReference type="EMBL" id="WUEK01000015">
    <property type="protein sequence ID" value="MXG91839.1"/>
    <property type="molecule type" value="Genomic_DNA"/>
</dbReference>
<comment type="caution">
    <text evidence="14">The sequence shown here is derived from an EMBL/GenBank/DDBJ whole genome shotgun (WGS) entry which is preliminary data.</text>
</comment>
<dbReference type="GO" id="GO:0005886">
    <property type="term" value="C:plasma membrane"/>
    <property type="evidence" value="ECO:0007669"/>
    <property type="project" value="UniProtKB-SubCell"/>
</dbReference>
<dbReference type="RefSeq" id="WP_160879772.1">
    <property type="nucleotide sequence ID" value="NZ_WUEK01000015.1"/>
</dbReference>
<comment type="subcellular location">
    <subcellularLocation>
        <location evidence="2">Cell membrane</location>
    </subcellularLocation>
</comment>
<feature type="domain" description="Histidine kinase" evidence="12">
    <location>
        <begin position="236"/>
        <end position="436"/>
    </location>
</feature>
<keyword evidence="4" id="KW-0597">Phosphoprotein</keyword>
<evidence type="ECO:0000313" key="15">
    <source>
        <dbReference type="Proteomes" id="UP000473325"/>
    </source>
</evidence>
<sequence length="436" mass="45817">MRRASGSFRRQIVTSTVALVLVVMLLAGVGLQVVLGWTAQRDIRTVLDERSATTVQAIQQASSRRLTVPPDTLDRGMEVFAADGTPVAGSVEPELRAAAADLSTVTRAQQRSGPSDEVQLLATPFATASGERGVLVVSQDSAPYERSEFYALLATVALGLIVVVGAAVVSLRVTRQALAPVRQMAERAADWSEHDLSHRFALGPPDNELAALGETLDHLLDRVASAIRSEQRLTAELAHELRTPLTSVRGSAELALLRGIDDPELRADVEQIHVSSREMSEVVSTLLDLARSGSARTGDGTCLVADVVARATRDLPPGATVETSVETSTARVAAPADLVVRALSPLLANAVRHAATSVRVSATDRPAEVVLTVADDGPGVAAQVRDTLFEPGVTHGSGGAGLGLGIAQRVARSCGGEIVLVQSHEGAAFELHLPRR</sequence>
<dbReference type="Pfam" id="PF00672">
    <property type="entry name" value="HAMP"/>
    <property type="match status" value="1"/>
</dbReference>
<keyword evidence="9" id="KW-0902">Two-component regulatory system</keyword>
<dbReference type="Pfam" id="PF02518">
    <property type="entry name" value="HATPase_c"/>
    <property type="match status" value="1"/>
</dbReference>
<dbReference type="InterPro" id="IPR004358">
    <property type="entry name" value="Sig_transdc_His_kin-like_C"/>
</dbReference>
<dbReference type="SMART" id="SM00304">
    <property type="entry name" value="HAMP"/>
    <property type="match status" value="1"/>
</dbReference>
<dbReference type="InterPro" id="IPR050428">
    <property type="entry name" value="TCS_sensor_his_kinase"/>
</dbReference>
<dbReference type="PROSITE" id="PS50109">
    <property type="entry name" value="HIS_KIN"/>
    <property type="match status" value="1"/>
</dbReference>
<dbReference type="CDD" id="cd00082">
    <property type="entry name" value="HisKA"/>
    <property type="match status" value="1"/>
</dbReference>
<keyword evidence="6 11" id="KW-0812">Transmembrane</keyword>
<gene>
    <name evidence="14" type="ORF">GRQ65_20040</name>
</gene>
<dbReference type="Proteomes" id="UP000473325">
    <property type="component" value="Unassembled WGS sequence"/>
</dbReference>
<dbReference type="PRINTS" id="PR00344">
    <property type="entry name" value="BCTRLSENSOR"/>
</dbReference>
<evidence type="ECO:0000259" key="13">
    <source>
        <dbReference type="PROSITE" id="PS50885"/>
    </source>
</evidence>
<feature type="transmembrane region" description="Helical" evidence="11">
    <location>
        <begin position="12"/>
        <end position="35"/>
    </location>
</feature>
<dbReference type="PROSITE" id="PS50885">
    <property type="entry name" value="HAMP"/>
    <property type="match status" value="1"/>
</dbReference>
<evidence type="ECO:0000256" key="5">
    <source>
        <dbReference type="ARBA" id="ARBA00022679"/>
    </source>
</evidence>
<dbReference type="SMART" id="SM00388">
    <property type="entry name" value="HisKA"/>
    <property type="match status" value="1"/>
</dbReference>
<dbReference type="Gene3D" id="1.10.287.130">
    <property type="match status" value="1"/>
</dbReference>
<dbReference type="SUPFAM" id="SSF55874">
    <property type="entry name" value="ATPase domain of HSP90 chaperone/DNA topoisomerase II/histidine kinase"/>
    <property type="match status" value="1"/>
</dbReference>
<dbReference type="Gene3D" id="3.30.565.10">
    <property type="entry name" value="Histidine kinase-like ATPase, C-terminal domain"/>
    <property type="match status" value="1"/>
</dbReference>
<dbReference type="InterPro" id="IPR003661">
    <property type="entry name" value="HisK_dim/P_dom"/>
</dbReference>
<keyword evidence="15" id="KW-1185">Reference proteome</keyword>
<dbReference type="GO" id="GO:0000155">
    <property type="term" value="F:phosphorelay sensor kinase activity"/>
    <property type="evidence" value="ECO:0007669"/>
    <property type="project" value="InterPro"/>
</dbReference>
<reference evidence="14 15" key="1">
    <citation type="submission" date="2019-12" db="EMBL/GenBank/DDBJ databases">
        <authorList>
            <person name="Kun Z."/>
        </authorList>
    </citation>
    <scope>NUCLEOTIDE SEQUENCE [LARGE SCALE GENOMIC DNA]</scope>
    <source>
        <strain evidence="14 15">YIM 123512</strain>
    </source>
</reference>
<evidence type="ECO:0000256" key="6">
    <source>
        <dbReference type="ARBA" id="ARBA00022692"/>
    </source>
</evidence>
<organism evidence="14 15">
    <name type="scientific">Nocardioides flavescens</name>
    <dbReference type="NCBI Taxonomy" id="2691959"/>
    <lineage>
        <taxon>Bacteria</taxon>
        <taxon>Bacillati</taxon>
        <taxon>Actinomycetota</taxon>
        <taxon>Actinomycetes</taxon>
        <taxon>Propionibacteriales</taxon>
        <taxon>Nocardioidaceae</taxon>
        <taxon>Nocardioides</taxon>
    </lineage>
</organism>
<dbReference type="Gene3D" id="6.10.340.10">
    <property type="match status" value="1"/>
</dbReference>
<evidence type="ECO:0000256" key="1">
    <source>
        <dbReference type="ARBA" id="ARBA00000085"/>
    </source>
</evidence>
<accession>A0A6L7F3M3</accession>
<comment type="catalytic activity">
    <reaction evidence="1">
        <text>ATP + protein L-histidine = ADP + protein N-phospho-L-histidine.</text>
        <dbReference type="EC" id="2.7.13.3"/>
    </reaction>
</comment>
<feature type="transmembrane region" description="Helical" evidence="11">
    <location>
        <begin position="149"/>
        <end position="174"/>
    </location>
</feature>
<keyword evidence="10 11" id="KW-0472">Membrane</keyword>
<keyword evidence="5" id="KW-0808">Transferase</keyword>
<keyword evidence="8 11" id="KW-1133">Transmembrane helix</keyword>
<evidence type="ECO:0000256" key="4">
    <source>
        <dbReference type="ARBA" id="ARBA00022553"/>
    </source>
</evidence>
<dbReference type="InterPro" id="IPR003660">
    <property type="entry name" value="HAMP_dom"/>
</dbReference>
<feature type="domain" description="HAMP" evidence="13">
    <location>
        <begin position="175"/>
        <end position="228"/>
    </location>
</feature>
<evidence type="ECO:0000313" key="14">
    <source>
        <dbReference type="EMBL" id="MXG91839.1"/>
    </source>
</evidence>
<dbReference type="InterPro" id="IPR036097">
    <property type="entry name" value="HisK_dim/P_sf"/>
</dbReference>
<evidence type="ECO:0000256" key="7">
    <source>
        <dbReference type="ARBA" id="ARBA00022777"/>
    </source>
</evidence>